<keyword evidence="3" id="KW-1185">Reference proteome</keyword>
<evidence type="ECO:0008006" key="4">
    <source>
        <dbReference type="Google" id="ProtNLM"/>
    </source>
</evidence>
<dbReference type="EMBL" id="JAINUG010000338">
    <property type="protein sequence ID" value="KAJ8377853.1"/>
    <property type="molecule type" value="Genomic_DNA"/>
</dbReference>
<feature type="signal peptide" evidence="1">
    <location>
        <begin position="1"/>
        <end position="20"/>
    </location>
</feature>
<proteinExistence type="predicted"/>
<comment type="caution">
    <text evidence="2">The sequence shown here is derived from an EMBL/GenBank/DDBJ whole genome shotgun (WGS) entry which is preliminary data.</text>
</comment>
<organism evidence="2 3">
    <name type="scientific">Aldrovandia affinis</name>
    <dbReference type="NCBI Taxonomy" id="143900"/>
    <lineage>
        <taxon>Eukaryota</taxon>
        <taxon>Metazoa</taxon>
        <taxon>Chordata</taxon>
        <taxon>Craniata</taxon>
        <taxon>Vertebrata</taxon>
        <taxon>Euteleostomi</taxon>
        <taxon>Actinopterygii</taxon>
        <taxon>Neopterygii</taxon>
        <taxon>Teleostei</taxon>
        <taxon>Notacanthiformes</taxon>
        <taxon>Halosauridae</taxon>
        <taxon>Aldrovandia</taxon>
    </lineage>
</organism>
<reference evidence="2" key="1">
    <citation type="journal article" date="2023" name="Science">
        <title>Genome structures resolve the early diversification of teleost fishes.</title>
        <authorList>
            <person name="Parey E."/>
            <person name="Louis A."/>
            <person name="Montfort J."/>
            <person name="Bouchez O."/>
            <person name="Roques C."/>
            <person name="Iampietro C."/>
            <person name="Lluch J."/>
            <person name="Castinel A."/>
            <person name="Donnadieu C."/>
            <person name="Desvignes T."/>
            <person name="Floi Bucao C."/>
            <person name="Jouanno E."/>
            <person name="Wen M."/>
            <person name="Mejri S."/>
            <person name="Dirks R."/>
            <person name="Jansen H."/>
            <person name="Henkel C."/>
            <person name="Chen W.J."/>
            <person name="Zahm M."/>
            <person name="Cabau C."/>
            <person name="Klopp C."/>
            <person name="Thompson A.W."/>
            <person name="Robinson-Rechavi M."/>
            <person name="Braasch I."/>
            <person name="Lecointre G."/>
            <person name="Bobe J."/>
            <person name="Postlethwait J.H."/>
            <person name="Berthelot C."/>
            <person name="Roest Crollius H."/>
            <person name="Guiguen Y."/>
        </authorList>
    </citation>
    <scope>NUCLEOTIDE SEQUENCE</scope>
    <source>
        <strain evidence="2">NC1722</strain>
    </source>
</reference>
<name>A0AAD7RDD2_9TELE</name>
<keyword evidence="1" id="KW-0732">Signal</keyword>
<gene>
    <name evidence="2" type="ORF">AAFF_G00250850</name>
</gene>
<evidence type="ECO:0000313" key="3">
    <source>
        <dbReference type="Proteomes" id="UP001221898"/>
    </source>
</evidence>
<sequence>MLSLHVVFMIVYWGNGPVSARAVSGSPELAARTHVHVVRQSPDRRDTSLTGLTPQKWLSVSGRTDGRRRVQMAAPFRVTDDFDSIRPPPLL</sequence>
<feature type="chain" id="PRO_5042024371" description="Secreted protein" evidence="1">
    <location>
        <begin position="21"/>
        <end position="91"/>
    </location>
</feature>
<evidence type="ECO:0000313" key="2">
    <source>
        <dbReference type="EMBL" id="KAJ8377853.1"/>
    </source>
</evidence>
<dbReference type="Proteomes" id="UP001221898">
    <property type="component" value="Unassembled WGS sequence"/>
</dbReference>
<accession>A0AAD7RDD2</accession>
<dbReference type="AlphaFoldDB" id="A0AAD7RDD2"/>
<evidence type="ECO:0000256" key="1">
    <source>
        <dbReference type="SAM" id="SignalP"/>
    </source>
</evidence>
<protein>
    <recommendedName>
        <fullName evidence="4">Secreted protein</fullName>
    </recommendedName>
</protein>